<feature type="compositionally biased region" description="Basic and acidic residues" evidence="1">
    <location>
        <begin position="25"/>
        <end position="38"/>
    </location>
</feature>
<reference evidence="3" key="1">
    <citation type="submission" date="2022-04" db="EMBL/GenBank/DDBJ databases">
        <title>Lysobacter sp. CAU 1642 isolated from sea sand.</title>
        <authorList>
            <person name="Kim W."/>
        </authorList>
    </citation>
    <scope>NUCLEOTIDE SEQUENCE</scope>
    <source>
        <strain evidence="3">CAU 1642</strain>
    </source>
</reference>
<dbReference type="RefSeq" id="WP_248210380.1">
    <property type="nucleotide sequence ID" value="NZ_JALNMH010000011.1"/>
</dbReference>
<keyword evidence="2" id="KW-0732">Signal</keyword>
<feature type="compositionally biased region" description="Basic and acidic residues" evidence="1">
    <location>
        <begin position="78"/>
        <end position="100"/>
    </location>
</feature>
<accession>A0ABT0GJP8</accession>
<keyword evidence="4" id="KW-1185">Reference proteome</keyword>
<evidence type="ECO:0000256" key="1">
    <source>
        <dbReference type="SAM" id="MobiDB-lite"/>
    </source>
</evidence>
<feature type="chain" id="PRO_5046545970" evidence="2">
    <location>
        <begin position="24"/>
        <end position="106"/>
    </location>
</feature>
<evidence type="ECO:0000256" key="2">
    <source>
        <dbReference type="SAM" id="SignalP"/>
    </source>
</evidence>
<sequence>MRIITIALSAAAVLCLSATSAEAGSRTEHRENRQEARIAHGVASGELTRPEARRLQRGQQRVDLAQAVARADGVVTRNERQRLENMQDRESARIASEKHDAQHRRY</sequence>
<organism evidence="3 4">
    <name type="scientific">Pseudomarimonas salicorniae</name>
    <dbReference type="NCBI Taxonomy" id="2933270"/>
    <lineage>
        <taxon>Bacteria</taxon>
        <taxon>Pseudomonadati</taxon>
        <taxon>Pseudomonadota</taxon>
        <taxon>Gammaproteobacteria</taxon>
        <taxon>Lysobacterales</taxon>
        <taxon>Lysobacteraceae</taxon>
        <taxon>Pseudomarimonas</taxon>
    </lineage>
</organism>
<feature type="region of interest" description="Disordered" evidence="1">
    <location>
        <begin position="20"/>
        <end position="58"/>
    </location>
</feature>
<comment type="caution">
    <text evidence="3">The sequence shown here is derived from an EMBL/GenBank/DDBJ whole genome shotgun (WGS) entry which is preliminary data.</text>
</comment>
<proteinExistence type="predicted"/>
<dbReference type="Proteomes" id="UP001431449">
    <property type="component" value="Unassembled WGS sequence"/>
</dbReference>
<dbReference type="EMBL" id="JALNMH010000011">
    <property type="protein sequence ID" value="MCK7594760.1"/>
    <property type="molecule type" value="Genomic_DNA"/>
</dbReference>
<name>A0ABT0GJP8_9GAMM</name>
<gene>
    <name evidence="3" type="ORF">M0G41_13890</name>
</gene>
<evidence type="ECO:0000313" key="4">
    <source>
        <dbReference type="Proteomes" id="UP001431449"/>
    </source>
</evidence>
<evidence type="ECO:0000313" key="3">
    <source>
        <dbReference type="EMBL" id="MCK7594760.1"/>
    </source>
</evidence>
<protein>
    <submittedName>
        <fullName evidence="3">Uncharacterized protein</fullName>
    </submittedName>
</protein>
<feature type="region of interest" description="Disordered" evidence="1">
    <location>
        <begin position="78"/>
        <end position="106"/>
    </location>
</feature>
<feature type="signal peptide" evidence="2">
    <location>
        <begin position="1"/>
        <end position="23"/>
    </location>
</feature>